<dbReference type="KEGG" id="pmes:FX988_00207"/>
<keyword evidence="5" id="KW-1185">Reference proteome</keyword>
<evidence type="ECO:0000256" key="1">
    <source>
        <dbReference type="ARBA" id="ARBA00022723"/>
    </source>
</evidence>
<dbReference type="SUPFAM" id="SSF53649">
    <property type="entry name" value="Alkaline phosphatase-like"/>
    <property type="match status" value="1"/>
</dbReference>
<accession>A0A857JFN2</accession>
<keyword evidence="1" id="KW-0479">Metal-binding</keyword>
<dbReference type="EMBL" id="CP047656">
    <property type="protein sequence ID" value="QHJ09998.1"/>
    <property type="molecule type" value="Genomic_DNA"/>
</dbReference>
<dbReference type="InterPro" id="IPR017850">
    <property type="entry name" value="Alkaline_phosphatase_core_sf"/>
</dbReference>
<dbReference type="PANTHER" id="PTHR45953">
    <property type="entry name" value="IDURONATE 2-SULFATASE"/>
    <property type="match status" value="1"/>
</dbReference>
<gene>
    <name evidence="4" type="ORF">FX988_00207</name>
</gene>
<organism evidence="4 5">
    <name type="scientific">Paraglaciecola mesophila</name>
    <dbReference type="NCBI Taxonomy" id="197222"/>
    <lineage>
        <taxon>Bacteria</taxon>
        <taxon>Pseudomonadati</taxon>
        <taxon>Pseudomonadota</taxon>
        <taxon>Gammaproteobacteria</taxon>
        <taxon>Alteromonadales</taxon>
        <taxon>Alteromonadaceae</taxon>
        <taxon>Paraglaciecola</taxon>
    </lineage>
</organism>
<dbReference type="GO" id="GO:0005737">
    <property type="term" value="C:cytoplasm"/>
    <property type="evidence" value="ECO:0007669"/>
    <property type="project" value="TreeGrafter"/>
</dbReference>
<dbReference type="RefSeq" id="WP_160177933.1">
    <property type="nucleotide sequence ID" value="NZ_CP047656.1"/>
</dbReference>
<evidence type="ECO:0000313" key="5">
    <source>
        <dbReference type="Proteomes" id="UP000464524"/>
    </source>
</evidence>
<name>A0A857JFN2_9ALTE</name>
<evidence type="ECO:0000259" key="3">
    <source>
        <dbReference type="Pfam" id="PF00884"/>
    </source>
</evidence>
<reference evidence="4 5" key="1">
    <citation type="submission" date="2019-12" db="EMBL/GenBank/DDBJ databases">
        <title>Genome sequencing and assembly of endphytes of Porphyra tenera.</title>
        <authorList>
            <person name="Park J.M."/>
            <person name="Shin R."/>
            <person name="Jo S.H."/>
        </authorList>
    </citation>
    <scope>NUCLEOTIDE SEQUENCE [LARGE SCALE GENOMIC DNA]</scope>
    <source>
        <strain evidence="4 5">GPM4</strain>
    </source>
</reference>
<dbReference type="PANTHER" id="PTHR45953:SF1">
    <property type="entry name" value="IDURONATE 2-SULFATASE"/>
    <property type="match status" value="1"/>
</dbReference>
<dbReference type="Proteomes" id="UP000464524">
    <property type="component" value="Chromosome"/>
</dbReference>
<dbReference type="AlphaFoldDB" id="A0A857JFN2"/>
<feature type="domain" description="Sulfatase N-terminal" evidence="3">
    <location>
        <begin position="78"/>
        <end position="502"/>
    </location>
</feature>
<evidence type="ECO:0000256" key="2">
    <source>
        <dbReference type="ARBA" id="ARBA00022801"/>
    </source>
</evidence>
<protein>
    <submittedName>
        <fullName evidence="4">Choline-sulfatase</fullName>
        <ecNumber evidence="4">3.1.6.6</ecNumber>
    </submittedName>
</protein>
<dbReference type="GO" id="GO:0046872">
    <property type="term" value="F:metal ion binding"/>
    <property type="evidence" value="ECO:0007669"/>
    <property type="project" value="UniProtKB-KW"/>
</dbReference>
<dbReference type="Pfam" id="PF00884">
    <property type="entry name" value="Sulfatase"/>
    <property type="match status" value="1"/>
</dbReference>
<dbReference type="GO" id="GO:0047753">
    <property type="term" value="F:choline-sulfatase activity"/>
    <property type="evidence" value="ECO:0007669"/>
    <property type="project" value="UniProtKB-EC"/>
</dbReference>
<proteinExistence type="predicted"/>
<dbReference type="InterPro" id="IPR000917">
    <property type="entry name" value="Sulfatase_N"/>
</dbReference>
<dbReference type="OrthoDB" id="9803751at2"/>
<evidence type="ECO:0000313" key="4">
    <source>
        <dbReference type="EMBL" id="QHJ09998.1"/>
    </source>
</evidence>
<sequence length="668" mass="74915">MNVFYPSGKRGALYLSLLAAVNLLGGCSFSKPKDSDGESSALVTPVSLNGQAQQERKVLRQEEAQVSLPLRRQSQPQPDILWILTDDQRADSIAAVNRVIRGTSESALGYVESPNIDALAKQGVLFTYAYSQSPGCSPSRYSIATGQYPHRSGRYGFEYAHRGNEHAKPTLPELLREAGYQTMLSGKSGLRLREWQPKQGERNTPLTYDFEVERYALSKAGFTDWGKNTDYDKETWQPLSTTEHFYYPDGSKKSFLIRKDGKNITAQNPVDNELDIVRSYTRSLKSLILAGESPKPAGETLDGFILKAFTKYLRHPNTSYTSVLGDKIDGPNPRKPVMLSLSFNFPHSPVLPPKSFRDRFKSKPYRIPDFSTSDLDSLPPQLVKLYKEMTTNDMTEEEKLKTIRDYYAFTAYGDALIGEAVEQFKAYNKTTGRPYLIVMTVGDHGWHLGEQGISAKFAPWNKSNHGAMIVVDSSGQYFPKGSVYNDFIEYVDIAPTILAAAGLDVEDNEDLSHLDGLDLATVIRQPKLKRDYVIGELNQIIGDRAYLRTKRYGFSMKIRPKLGKPGETHAPGENIKWAINAPAPEVEMALYDLACDPNERLNVAYDTRYTAIADALRKKAQNIFLGDGRLEIDWNKQNASFESNFAREAHNYRLPKALSEEVSCPITL</sequence>
<dbReference type="EC" id="3.1.6.6" evidence="4"/>
<keyword evidence="2 4" id="KW-0378">Hydrolase</keyword>
<dbReference type="CDD" id="cd16153">
    <property type="entry name" value="sulfatase_like"/>
    <property type="match status" value="1"/>
</dbReference>
<dbReference type="Gene3D" id="3.40.720.10">
    <property type="entry name" value="Alkaline Phosphatase, subunit A"/>
    <property type="match status" value="1"/>
</dbReference>